<comment type="subcellular location">
    <subcellularLocation>
        <location evidence="1">Membrane</location>
        <topology evidence="1">Single-pass type I membrane protein</topology>
    </subcellularLocation>
</comment>
<gene>
    <name evidence="13" type="primary">LOC106569945</name>
</gene>
<accession>A0A1S3M2D7</accession>
<evidence type="ECO:0000256" key="2">
    <source>
        <dbReference type="ARBA" id="ARBA00022692"/>
    </source>
</evidence>
<keyword evidence="6" id="KW-1015">Disulfide bond</keyword>
<dbReference type="GO" id="GO:0044325">
    <property type="term" value="F:transmembrane transporter binding"/>
    <property type="evidence" value="ECO:0007669"/>
    <property type="project" value="TreeGrafter"/>
</dbReference>
<feature type="chain" id="PRO_5010813911" evidence="10">
    <location>
        <begin position="20"/>
        <end position="350"/>
    </location>
</feature>
<evidence type="ECO:0000256" key="5">
    <source>
        <dbReference type="ARBA" id="ARBA00023136"/>
    </source>
</evidence>
<evidence type="ECO:0000256" key="1">
    <source>
        <dbReference type="ARBA" id="ARBA00004479"/>
    </source>
</evidence>
<keyword evidence="7" id="KW-0325">Glycoprotein</keyword>
<dbReference type="InterPro" id="IPR003598">
    <property type="entry name" value="Ig_sub2"/>
</dbReference>
<sequence length="350" mass="39417">MWSYFKPLLFFLMIPLTSSATATGTVRRVSVPEEHRLYLACSGTVDLQWRHQVNRIIVTKQGQSVAYMNQQKYDLRPDGSLVIKELETSDSGNYHCNDQLVADVEVLKGKNFEVSAGRALLLPCTVSSKAKQRWYFRKDSHVKREPISTLLKNGTIKMEKKDPQKRFSYDEDGALQILNLQPGDSGEYLCNGEKVAKVTVLTDHLNIQSTTALMQTDVVGRENRETRPINVVMIIAVIGLCIVVLLAGLLCNLLKGRLRKRIKKCSTVTGHKQEGTELQTRCLSNLGSEITQSDGEESPSHVEDTEVQYASLGRQNWRERSRVQGDQHQVIYSTVVSARPAFQGLERITH</sequence>
<keyword evidence="3 10" id="KW-0732">Signal</keyword>
<feature type="transmembrane region" description="Helical" evidence="9">
    <location>
        <begin position="231"/>
        <end position="254"/>
    </location>
</feature>
<dbReference type="PANTHER" id="PTHR13869:SF40">
    <property type="entry name" value="SCN4BA PROTEIN"/>
    <property type="match status" value="1"/>
</dbReference>
<dbReference type="PROSITE" id="PS50835">
    <property type="entry name" value="IG_LIKE"/>
    <property type="match status" value="1"/>
</dbReference>
<evidence type="ECO:0000313" key="12">
    <source>
        <dbReference type="Proteomes" id="UP001652741"/>
    </source>
</evidence>
<dbReference type="InterPro" id="IPR036179">
    <property type="entry name" value="Ig-like_dom_sf"/>
</dbReference>
<evidence type="ECO:0000256" key="6">
    <source>
        <dbReference type="ARBA" id="ARBA00023157"/>
    </source>
</evidence>
<dbReference type="Gene3D" id="2.60.40.10">
    <property type="entry name" value="Immunoglobulins"/>
    <property type="match status" value="2"/>
</dbReference>
<dbReference type="InterPro" id="IPR013783">
    <property type="entry name" value="Ig-like_fold"/>
</dbReference>
<feature type="domain" description="Ig-like" evidence="11">
    <location>
        <begin position="102"/>
        <end position="190"/>
    </location>
</feature>
<evidence type="ECO:0000259" key="11">
    <source>
        <dbReference type="PROSITE" id="PS50835"/>
    </source>
</evidence>
<keyword evidence="4 9" id="KW-1133">Transmembrane helix</keyword>
<dbReference type="SMART" id="SM00409">
    <property type="entry name" value="IG"/>
    <property type="match status" value="2"/>
</dbReference>
<evidence type="ECO:0000256" key="3">
    <source>
        <dbReference type="ARBA" id="ARBA00022729"/>
    </source>
</evidence>
<dbReference type="GO" id="GO:0060307">
    <property type="term" value="P:regulation of ventricular cardiac muscle cell membrane repolarization"/>
    <property type="evidence" value="ECO:0007669"/>
    <property type="project" value="TreeGrafter"/>
</dbReference>
<dbReference type="AlphaFoldDB" id="A0A1S3M2D7"/>
<evidence type="ECO:0000256" key="9">
    <source>
        <dbReference type="SAM" id="Phobius"/>
    </source>
</evidence>
<keyword evidence="5 9" id="KW-0472">Membrane</keyword>
<dbReference type="KEGG" id="sasa:106569945"/>
<keyword evidence="2 9" id="KW-0812">Transmembrane</keyword>
<keyword evidence="12" id="KW-1185">Reference proteome</keyword>
<dbReference type="InterPro" id="IPR013106">
    <property type="entry name" value="Ig_V-set"/>
</dbReference>
<dbReference type="GO" id="GO:0001518">
    <property type="term" value="C:voltage-gated sodium channel complex"/>
    <property type="evidence" value="ECO:0007669"/>
    <property type="project" value="TreeGrafter"/>
</dbReference>
<organism evidence="12 13">
    <name type="scientific">Salmo salar</name>
    <name type="common">Atlantic salmon</name>
    <dbReference type="NCBI Taxonomy" id="8030"/>
    <lineage>
        <taxon>Eukaryota</taxon>
        <taxon>Metazoa</taxon>
        <taxon>Chordata</taxon>
        <taxon>Craniata</taxon>
        <taxon>Vertebrata</taxon>
        <taxon>Euteleostomi</taxon>
        <taxon>Actinopterygii</taxon>
        <taxon>Neopterygii</taxon>
        <taxon>Teleostei</taxon>
        <taxon>Protacanthopterygii</taxon>
        <taxon>Salmoniformes</taxon>
        <taxon>Salmonidae</taxon>
        <taxon>Salmoninae</taxon>
        <taxon>Salmo</taxon>
    </lineage>
</organism>
<reference evidence="13" key="1">
    <citation type="submission" date="2025-08" db="UniProtKB">
        <authorList>
            <consortium name="RefSeq"/>
        </authorList>
    </citation>
    <scope>IDENTIFICATION</scope>
</reference>
<proteinExistence type="predicted"/>
<evidence type="ECO:0000256" key="4">
    <source>
        <dbReference type="ARBA" id="ARBA00022989"/>
    </source>
</evidence>
<dbReference type="SMART" id="SM00408">
    <property type="entry name" value="IGc2"/>
    <property type="match status" value="2"/>
</dbReference>
<dbReference type="InterPro" id="IPR003599">
    <property type="entry name" value="Ig_sub"/>
</dbReference>
<dbReference type="Pfam" id="PF07686">
    <property type="entry name" value="V-set"/>
    <property type="match status" value="1"/>
</dbReference>
<evidence type="ECO:0000256" key="8">
    <source>
        <dbReference type="ARBA" id="ARBA00023319"/>
    </source>
</evidence>
<name>A0A1S3M2D7_SALSA</name>
<dbReference type="RefSeq" id="XP_013997196.1">
    <property type="nucleotide sequence ID" value="XM_014141721.2"/>
</dbReference>
<evidence type="ECO:0000256" key="7">
    <source>
        <dbReference type="ARBA" id="ARBA00023180"/>
    </source>
</evidence>
<evidence type="ECO:0000313" key="13">
    <source>
        <dbReference type="RefSeq" id="XP_013997196.1"/>
    </source>
</evidence>
<feature type="signal peptide" evidence="10">
    <location>
        <begin position="1"/>
        <end position="19"/>
    </location>
</feature>
<evidence type="ECO:0000256" key="10">
    <source>
        <dbReference type="SAM" id="SignalP"/>
    </source>
</evidence>
<keyword evidence="8" id="KW-0393">Immunoglobulin domain</keyword>
<dbReference type="Proteomes" id="UP001652741">
    <property type="component" value="Chromosome ssa14"/>
</dbReference>
<dbReference type="OrthoDB" id="8777224at2759"/>
<dbReference type="PANTHER" id="PTHR13869">
    <property type="entry name" value="MYELIN P0 RELATED"/>
    <property type="match status" value="1"/>
</dbReference>
<dbReference type="InterPro" id="IPR000920">
    <property type="entry name" value="Myelin_P0-rel"/>
</dbReference>
<dbReference type="GO" id="GO:0017080">
    <property type="term" value="F:sodium channel regulator activity"/>
    <property type="evidence" value="ECO:0007669"/>
    <property type="project" value="TreeGrafter"/>
</dbReference>
<dbReference type="GO" id="GO:0086002">
    <property type="term" value="P:cardiac muscle cell action potential involved in contraction"/>
    <property type="evidence" value="ECO:0007669"/>
    <property type="project" value="TreeGrafter"/>
</dbReference>
<dbReference type="GeneID" id="106569945"/>
<dbReference type="InterPro" id="IPR007110">
    <property type="entry name" value="Ig-like_dom"/>
</dbReference>
<protein>
    <submittedName>
        <fullName evidence="13">Uncharacterized protein isoform X1</fullName>
    </submittedName>
</protein>
<dbReference type="SUPFAM" id="SSF48726">
    <property type="entry name" value="Immunoglobulin"/>
    <property type="match status" value="2"/>
</dbReference>